<feature type="domain" description="Acyl-CoA dehydrogenase/oxidase N-terminal" evidence="9">
    <location>
        <begin position="346"/>
        <end position="422"/>
    </location>
</feature>
<feature type="domain" description="Acyl-CoA dehydrogenase/oxidase C-terminal" evidence="7">
    <location>
        <begin position="532"/>
        <end position="665"/>
    </location>
</feature>
<feature type="domain" description="Acyl-CoA oxidase/dehydrogenase middle" evidence="8">
    <location>
        <begin position="426"/>
        <end position="517"/>
    </location>
</feature>
<dbReference type="Pfam" id="PF02771">
    <property type="entry name" value="Acyl-CoA_dh_N"/>
    <property type="match status" value="1"/>
</dbReference>
<dbReference type="PANTHER" id="PTHR43292:SF4">
    <property type="entry name" value="ACYL-COA DEHYDROGENASE FADE34"/>
    <property type="match status" value="1"/>
</dbReference>
<dbReference type="InterPro" id="IPR009100">
    <property type="entry name" value="AcylCoA_DH/oxidase_NM_dom_sf"/>
</dbReference>
<keyword evidence="4 6" id="KW-0274">FAD</keyword>
<dbReference type="Gene3D" id="1.20.140.10">
    <property type="entry name" value="Butyryl-CoA Dehydrogenase, subunit A, domain 3"/>
    <property type="match status" value="2"/>
</dbReference>
<dbReference type="RefSeq" id="WP_168513664.1">
    <property type="nucleotide sequence ID" value="NZ_JAAXLS010000004.1"/>
</dbReference>
<comment type="caution">
    <text evidence="10">The sequence shown here is derived from an EMBL/GenBank/DDBJ whole genome shotgun (WGS) entry which is preliminary data.</text>
</comment>
<dbReference type="Pfam" id="PF00441">
    <property type="entry name" value="Acyl-CoA_dh_1"/>
    <property type="match status" value="2"/>
</dbReference>
<dbReference type="InterPro" id="IPR037069">
    <property type="entry name" value="AcylCoA_DH/ox_N_sf"/>
</dbReference>
<sequence length="669" mass="70965">MAIAVTQEQRALAESVRACAKRRDDLAEVGLFAVALPEELGGAGGTVADLAAGLEEAAAALVPGPVFGTMLAGLVLAREPGSPLARELAPRLAEGSAHCAVALQPCEADGLVLRGRTGPVLEADDSTHLLLSTTNGTWFILPPQAVDEATPLDFSRGIGFYDLDGAEVPESAVLHAPPVEDLAATLAAAEASGIARWCLDTAVEYAKVREQFGRPIGAFQAVKHLCAEMLCRAELAATLAWDAARAWGGPEHPLAAAVAAAGALDAAVDNAKDCIQVLGGIGFTWEHDAHLYLRRAVSMRQLLGGTARWRRRAAELALSGMRRSLDIDLGEDPQVRETAAEIAGAENQRAKLAETGYLMPHWPKPYGLDAPAAQQLRIDAELERAGVRRPDLVIGAWAAPTILEHGTAEQREHFVGPTLRGEIVWCQLFSEPGAGSDLASLRTKASKVDGGWLLSGQKVWSSLAHRADWAICLARTDPSAPKHKGITYFLVDMTSPGIEVRPLRQITGDADFNEVFLADVFVPDDHVVGEVNGGWRLARTTLANERVAMGSGSSVGEAVEHLLASESADLERLGALVTEGSACSLLDLRTTLRRLDGQDPGAESSVRKLLGVRHRQSVAETVLDLRGPMGVVDAAAQHEFLLTRCLSIAGGTTQVLLNVVAERLLGLPR</sequence>
<evidence type="ECO:0000256" key="6">
    <source>
        <dbReference type="RuleBase" id="RU362125"/>
    </source>
</evidence>
<dbReference type="InterPro" id="IPR009075">
    <property type="entry name" value="AcylCo_DH/oxidase_C"/>
</dbReference>
<evidence type="ECO:0000256" key="4">
    <source>
        <dbReference type="ARBA" id="ARBA00022827"/>
    </source>
</evidence>
<evidence type="ECO:0000259" key="9">
    <source>
        <dbReference type="Pfam" id="PF02771"/>
    </source>
</evidence>
<dbReference type="SUPFAM" id="SSF47203">
    <property type="entry name" value="Acyl-CoA dehydrogenase C-terminal domain-like"/>
    <property type="match status" value="2"/>
</dbReference>
<dbReference type="InterPro" id="IPR052161">
    <property type="entry name" value="Mycobact_Acyl-CoA_DH"/>
</dbReference>
<evidence type="ECO:0000259" key="8">
    <source>
        <dbReference type="Pfam" id="PF02770"/>
    </source>
</evidence>
<protein>
    <submittedName>
        <fullName evidence="10">Acyl-CoA dehydrogenase</fullName>
    </submittedName>
</protein>
<evidence type="ECO:0000259" key="7">
    <source>
        <dbReference type="Pfam" id="PF00441"/>
    </source>
</evidence>
<keyword evidence="11" id="KW-1185">Reference proteome</keyword>
<dbReference type="SUPFAM" id="SSF56645">
    <property type="entry name" value="Acyl-CoA dehydrogenase NM domain-like"/>
    <property type="match status" value="2"/>
</dbReference>
<dbReference type="Gene3D" id="2.40.110.10">
    <property type="entry name" value="Butyryl-CoA Dehydrogenase, subunit A, domain 2"/>
    <property type="match status" value="1"/>
</dbReference>
<evidence type="ECO:0000313" key="10">
    <source>
        <dbReference type="EMBL" id="NKQ53088.1"/>
    </source>
</evidence>
<organism evidence="10 11">
    <name type="scientific">Amycolatopsis acididurans</name>
    <dbReference type="NCBI Taxonomy" id="2724524"/>
    <lineage>
        <taxon>Bacteria</taxon>
        <taxon>Bacillati</taxon>
        <taxon>Actinomycetota</taxon>
        <taxon>Actinomycetes</taxon>
        <taxon>Pseudonocardiales</taxon>
        <taxon>Pseudonocardiaceae</taxon>
        <taxon>Amycolatopsis</taxon>
    </lineage>
</organism>
<name>A0ABX1IZZ7_9PSEU</name>
<dbReference type="Proteomes" id="UP000715441">
    <property type="component" value="Unassembled WGS sequence"/>
</dbReference>
<keyword evidence="5 6" id="KW-0560">Oxidoreductase</keyword>
<dbReference type="InterPro" id="IPR036250">
    <property type="entry name" value="AcylCo_DH-like_C"/>
</dbReference>
<dbReference type="Gene3D" id="1.10.540.10">
    <property type="entry name" value="Acyl-CoA dehydrogenase/oxidase, N-terminal domain"/>
    <property type="match status" value="2"/>
</dbReference>
<evidence type="ECO:0000313" key="11">
    <source>
        <dbReference type="Proteomes" id="UP000715441"/>
    </source>
</evidence>
<dbReference type="InterPro" id="IPR046373">
    <property type="entry name" value="Acyl-CoA_Oxase/DH_mid-dom_sf"/>
</dbReference>
<comment type="similarity">
    <text evidence="2 6">Belongs to the acyl-CoA dehydrogenase family.</text>
</comment>
<feature type="domain" description="Acyl-CoA dehydrogenase/oxidase C-terminal" evidence="7">
    <location>
        <begin position="186"/>
        <end position="307"/>
    </location>
</feature>
<evidence type="ECO:0000256" key="3">
    <source>
        <dbReference type="ARBA" id="ARBA00022630"/>
    </source>
</evidence>
<dbReference type="Pfam" id="PF02770">
    <property type="entry name" value="Acyl-CoA_dh_M"/>
    <property type="match status" value="1"/>
</dbReference>
<dbReference type="PANTHER" id="PTHR43292">
    <property type="entry name" value="ACYL-COA DEHYDROGENASE"/>
    <property type="match status" value="1"/>
</dbReference>
<evidence type="ECO:0000256" key="1">
    <source>
        <dbReference type="ARBA" id="ARBA00001974"/>
    </source>
</evidence>
<accession>A0ABX1IZZ7</accession>
<dbReference type="InterPro" id="IPR013786">
    <property type="entry name" value="AcylCoA_DH/ox_N"/>
</dbReference>
<evidence type="ECO:0000256" key="5">
    <source>
        <dbReference type="ARBA" id="ARBA00023002"/>
    </source>
</evidence>
<keyword evidence="3 6" id="KW-0285">Flavoprotein</keyword>
<evidence type="ECO:0000256" key="2">
    <source>
        <dbReference type="ARBA" id="ARBA00009347"/>
    </source>
</evidence>
<reference evidence="10 11" key="1">
    <citation type="submission" date="2020-04" db="EMBL/GenBank/DDBJ databases">
        <title>Novel species.</title>
        <authorList>
            <person name="Teo W.F.A."/>
            <person name="Lipun K."/>
            <person name="Srisuk N."/>
            <person name="Duangmal K."/>
        </authorList>
    </citation>
    <scope>NUCLEOTIDE SEQUENCE [LARGE SCALE GENOMIC DNA]</scope>
    <source>
        <strain evidence="10 11">K13G38</strain>
    </source>
</reference>
<dbReference type="EMBL" id="JAAXLS010000004">
    <property type="protein sequence ID" value="NKQ53088.1"/>
    <property type="molecule type" value="Genomic_DNA"/>
</dbReference>
<gene>
    <name evidence="10" type="ORF">HFP15_09355</name>
</gene>
<proteinExistence type="inferred from homology"/>
<dbReference type="InterPro" id="IPR006091">
    <property type="entry name" value="Acyl-CoA_Oxase/DH_mid-dom"/>
</dbReference>
<comment type="cofactor">
    <cofactor evidence="1 6">
        <name>FAD</name>
        <dbReference type="ChEBI" id="CHEBI:57692"/>
    </cofactor>
</comment>